<dbReference type="EMBL" id="MAEM01000388">
    <property type="protein sequence ID" value="OBS00094.1"/>
    <property type="molecule type" value="Genomic_DNA"/>
</dbReference>
<proteinExistence type="predicted"/>
<dbReference type="Proteomes" id="UP000193928">
    <property type="component" value="Unassembled WGS sequence"/>
</dbReference>
<evidence type="ECO:0000259" key="5">
    <source>
        <dbReference type="Pfam" id="PF00296"/>
    </source>
</evidence>
<dbReference type="GO" id="GO:0046306">
    <property type="term" value="P:alkanesulfonate catabolic process"/>
    <property type="evidence" value="ECO:0007669"/>
    <property type="project" value="TreeGrafter"/>
</dbReference>
<dbReference type="AlphaFoldDB" id="A0A1A6BCX0"/>
<dbReference type="Proteomes" id="UP000093757">
    <property type="component" value="Unassembled WGS sequence"/>
</dbReference>
<keyword evidence="2" id="KW-0288">FMN</keyword>
<evidence type="ECO:0000313" key="7">
    <source>
        <dbReference type="EMBL" id="ORV74966.1"/>
    </source>
</evidence>
<evidence type="ECO:0000256" key="4">
    <source>
        <dbReference type="ARBA" id="ARBA00023033"/>
    </source>
</evidence>
<dbReference type="NCBIfam" id="TIGR03619">
    <property type="entry name" value="F420_Rv2161c"/>
    <property type="match status" value="1"/>
</dbReference>
<evidence type="ECO:0000256" key="2">
    <source>
        <dbReference type="ARBA" id="ARBA00022643"/>
    </source>
</evidence>
<dbReference type="PANTHER" id="PTHR42847:SF4">
    <property type="entry name" value="ALKANESULFONATE MONOOXYGENASE-RELATED"/>
    <property type="match status" value="1"/>
</dbReference>
<dbReference type="OrthoDB" id="3206024at2"/>
<dbReference type="InterPro" id="IPR050172">
    <property type="entry name" value="SsuD_RutA_monooxygenase"/>
</dbReference>
<keyword evidence="4" id="KW-0503">Monooxygenase</keyword>
<dbReference type="InterPro" id="IPR011251">
    <property type="entry name" value="Luciferase-like_dom"/>
</dbReference>
<evidence type="ECO:0000256" key="3">
    <source>
        <dbReference type="ARBA" id="ARBA00023002"/>
    </source>
</evidence>
<organism evidence="6 8">
    <name type="scientific">Mycobacterium gordonae</name>
    <dbReference type="NCBI Taxonomy" id="1778"/>
    <lineage>
        <taxon>Bacteria</taxon>
        <taxon>Bacillati</taxon>
        <taxon>Actinomycetota</taxon>
        <taxon>Actinomycetes</taxon>
        <taxon>Mycobacteriales</taxon>
        <taxon>Mycobacteriaceae</taxon>
        <taxon>Mycobacterium</taxon>
    </lineage>
</organism>
<keyword evidence="9" id="KW-1185">Reference proteome</keyword>
<comment type="caution">
    <text evidence="6">The sequence shown here is derived from an EMBL/GenBank/DDBJ whole genome shotgun (WGS) entry which is preliminary data.</text>
</comment>
<dbReference type="EMBL" id="LQOY01000185">
    <property type="protein sequence ID" value="ORV74966.1"/>
    <property type="molecule type" value="Genomic_DNA"/>
</dbReference>
<accession>A0A1A6BCX0</accession>
<evidence type="ECO:0000256" key="1">
    <source>
        <dbReference type="ARBA" id="ARBA00022630"/>
    </source>
</evidence>
<evidence type="ECO:0000313" key="8">
    <source>
        <dbReference type="Proteomes" id="UP000093757"/>
    </source>
</evidence>
<dbReference type="InterPro" id="IPR036661">
    <property type="entry name" value="Luciferase-like_sf"/>
</dbReference>
<reference evidence="7 9" key="1">
    <citation type="submission" date="2016-01" db="EMBL/GenBank/DDBJ databases">
        <title>The new phylogeny of the genus Mycobacterium.</title>
        <authorList>
            <person name="Tarcisio F."/>
            <person name="Conor M."/>
            <person name="Antonella G."/>
            <person name="Elisabetta G."/>
            <person name="Giulia F.S."/>
            <person name="Sara T."/>
            <person name="Anna F."/>
            <person name="Clotilde B."/>
            <person name="Roberto B."/>
            <person name="Veronica D.S."/>
            <person name="Fabio R."/>
            <person name="Monica P."/>
            <person name="Olivier J."/>
            <person name="Enrico T."/>
            <person name="Nicola S."/>
        </authorList>
    </citation>
    <scope>NUCLEOTIDE SEQUENCE [LARGE SCALE GENOMIC DNA]</scope>
    <source>
        <strain evidence="7 9">DSM 44160</strain>
    </source>
</reference>
<dbReference type="Gene3D" id="3.20.20.30">
    <property type="entry name" value="Luciferase-like domain"/>
    <property type="match status" value="1"/>
</dbReference>
<protein>
    <recommendedName>
        <fullName evidence="5">Luciferase-like domain-containing protein</fullName>
    </recommendedName>
</protein>
<name>A0A1A6BCX0_MYCGO</name>
<evidence type="ECO:0000313" key="9">
    <source>
        <dbReference type="Proteomes" id="UP000193928"/>
    </source>
</evidence>
<dbReference type="InterPro" id="IPR019921">
    <property type="entry name" value="Lucif-like_OxRdtase_Rv2161c"/>
</dbReference>
<sequence>MKLGLCTFPTAHGLLPAELAVLAEDAGFESLWFAEHSHIPVSRLSPWPGGDELPEFYSRVLDPVSAMAAAAAVTDRIRLGFGIALVAQRDPIQFAKSVASLDVMSSGRVAVGVGGGWNAEEMANHGTDIADRWQVLRERIEAMKAIWTTDEAEYHGKFVDFDPIFSWPKPVQDPHPPLHFGGRIPGGLRRALRHGQGWIPLLGRGDSDFAAHMDTVRTQAHELGRDLSQFEVTVYGCGPDLGTLESYRDAGIHRALLFVPPMSASQARAAVEVYQRLLDHFR</sequence>
<dbReference type="Pfam" id="PF00296">
    <property type="entry name" value="Bac_luciferase"/>
    <property type="match status" value="1"/>
</dbReference>
<evidence type="ECO:0000313" key="6">
    <source>
        <dbReference type="EMBL" id="OBS00094.1"/>
    </source>
</evidence>
<keyword evidence="3" id="KW-0560">Oxidoreductase</keyword>
<gene>
    <name evidence="6" type="ORF">A9W98_26775</name>
    <name evidence="7" type="ORF">AWC08_00820</name>
</gene>
<dbReference type="GO" id="GO:0008726">
    <property type="term" value="F:alkanesulfonate monooxygenase activity"/>
    <property type="evidence" value="ECO:0007669"/>
    <property type="project" value="TreeGrafter"/>
</dbReference>
<dbReference type="SUPFAM" id="SSF51679">
    <property type="entry name" value="Bacterial luciferase-like"/>
    <property type="match status" value="1"/>
</dbReference>
<feature type="domain" description="Luciferase-like" evidence="5">
    <location>
        <begin position="18"/>
        <end position="236"/>
    </location>
</feature>
<dbReference type="PANTHER" id="PTHR42847">
    <property type="entry name" value="ALKANESULFONATE MONOOXYGENASE"/>
    <property type="match status" value="1"/>
</dbReference>
<dbReference type="RefSeq" id="WP_065135561.1">
    <property type="nucleotide sequence ID" value="NZ_JACKSU010000120.1"/>
</dbReference>
<reference evidence="6 8" key="2">
    <citation type="submission" date="2016-06" db="EMBL/GenBank/DDBJ databases">
        <authorList>
            <person name="Kjaerup R.B."/>
            <person name="Dalgaard T.S."/>
            <person name="Juul-Madsen H.R."/>
        </authorList>
    </citation>
    <scope>NUCLEOTIDE SEQUENCE [LARGE SCALE GENOMIC DNA]</scope>
    <source>
        <strain evidence="6 8">1245752.6</strain>
    </source>
</reference>
<keyword evidence="1" id="KW-0285">Flavoprotein</keyword>